<gene>
    <name evidence="1" type="ORF">ACOLOM_LOCUS7268</name>
</gene>
<organism evidence="1 2">
    <name type="scientific">Acaulospora colombiana</name>
    <dbReference type="NCBI Taxonomy" id="27376"/>
    <lineage>
        <taxon>Eukaryota</taxon>
        <taxon>Fungi</taxon>
        <taxon>Fungi incertae sedis</taxon>
        <taxon>Mucoromycota</taxon>
        <taxon>Glomeromycotina</taxon>
        <taxon>Glomeromycetes</taxon>
        <taxon>Diversisporales</taxon>
        <taxon>Acaulosporaceae</taxon>
        <taxon>Acaulospora</taxon>
    </lineage>
</organism>
<name>A0ACA9N1X7_9GLOM</name>
<dbReference type="EMBL" id="CAJVPT010016404">
    <property type="protein sequence ID" value="CAG8618980.1"/>
    <property type="molecule type" value="Genomic_DNA"/>
</dbReference>
<accession>A0ACA9N1X7</accession>
<evidence type="ECO:0000313" key="2">
    <source>
        <dbReference type="Proteomes" id="UP000789525"/>
    </source>
</evidence>
<reference evidence="1" key="1">
    <citation type="submission" date="2021-06" db="EMBL/GenBank/DDBJ databases">
        <authorList>
            <person name="Kallberg Y."/>
            <person name="Tangrot J."/>
            <person name="Rosling A."/>
        </authorList>
    </citation>
    <scope>NUCLEOTIDE SEQUENCE</scope>
    <source>
        <strain evidence="1">CL356</strain>
    </source>
</reference>
<protein>
    <submittedName>
        <fullName evidence="1">2119_t:CDS:1</fullName>
    </submittedName>
</protein>
<sequence>RGSWLFWRERQALCRGLARDQQSPKNKEKKDLAGFGLRKRIKMRSGGVECTCLRVKEVIDQVIRESRRVLGLKGDTKRRLHRPKKSKGVREHHEVRVEDDREQNVRHDRDRQWDNDRPVIVRDLPVHGYGRSGEYNHGGNGRDREEERDAETSEDLGHFEEKVGSFDFLLGRSPLDIVREQVGEDGLAKMDRQATKEDEATTHQ</sequence>
<keyword evidence="2" id="KW-1185">Reference proteome</keyword>
<proteinExistence type="predicted"/>
<dbReference type="Proteomes" id="UP000789525">
    <property type="component" value="Unassembled WGS sequence"/>
</dbReference>
<evidence type="ECO:0000313" key="1">
    <source>
        <dbReference type="EMBL" id="CAG8618980.1"/>
    </source>
</evidence>
<feature type="non-terminal residue" evidence="1">
    <location>
        <position position="1"/>
    </location>
</feature>
<comment type="caution">
    <text evidence="1">The sequence shown here is derived from an EMBL/GenBank/DDBJ whole genome shotgun (WGS) entry which is preliminary data.</text>
</comment>